<keyword evidence="1" id="KW-0472">Membrane</keyword>
<dbReference type="RefSeq" id="WP_116034028.1">
    <property type="nucleotide sequence ID" value="NZ_JBHLVV010000005.1"/>
</dbReference>
<feature type="transmembrane region" description="Helical" evidence="1">
    <location>
        <begin position="53"/>
        <end position="74"/>
    </location>
</feature>
<keyword evidence="1" id="KW-1133">Transmembrane helix</keyword>
<keyword evidence="1" id="KW-0812">Transmembrane</keyword>
<feature type="transmembrane region" description="Helical" evidence="1">
    <location>
        <begin position="80"/>
        <end position="96"/>
    </location>
</feature>
<dbReference type="AlphaFoldDB" id="A0A3D9CZN5"/>
<protein>
    <submittedName>
        <fullName evidence="2">Uncharacterized protein</fullName>
    </submittedName>
</protein>
<keyword evidence="3" id="KW-1185">Reference proteome</keyword>
<organism evidence="2 3">
    <name type="scientific">Epilithonimonas hispanica</name>
    <dbReference type="NCBI Taxonomy" id="358687"/>
    <lineage>
        <taxon>Bacteria</taxon>
        <taxon>Pseudomonadati</taxon>
        <taxon>Bacteroidota</taxon>
        <taxon>Flavobacteriia</taxon>
        <taxon>Flavobacteriales</taxon>
        <taxon>Weeksellaceae</taxon>
        <taxon>Chryseobacterium group</taxon>
        <taxon>Epilithonimonas</taxon>
    </lineage>
</organism>
<feature type="transmembrane region" description="Helical" evidence="1">
    <location>
        <begin position="12"/>
        <end position="32"/>
    </location>
</feature>
<name>A0A3D9CZN5_9FLAO</name>
<evidence type="ECO:0000313" key="3">
    <source>
        <dbReference type="Proteomes" id="UP000256326"/>
    </source>
</evidence>
<sequence length="456" mass="54059">MGVISDNLGLFLSITVLSVIAFIILFKTYVYITEKYFLDEFTWLLQKTIFRSYFIFKFTILSILFAYAIIAIYSIIFTPYWYYGVFIILSLSYFFYKTTKSRKEGKLSLRDDFFFQKYSTKVSFYNNQTEEYRRESFESIIDKIKRTELNGITDTAYKNYLFENFILKIDSLLTFEYYDNKLYNSISDHYTATLFYRKYLKNVLEIISRIDKQTDSLSNLNNDYQIISETLLNIKLIRFDDNQGLHYDISLVDLEIEKILNNENDNFSIEKSLLILSSSIENLKLVFAENNLISSLSEKSDNILQTLSDIKVSLEKNLKNNKHLLKFAGDSKKIYPLFERYLDLKYKNDGRLKGFKIQFIKFVKFFTDEKVYEEPSINSFDAKDVKYLMGFFSYLNAKKIAEYKNFDLVLLILKITKQEIEIKNTSIEHALRNPAFKLSELEEKSINSVYNRLFKS</sequence>
<comment type="caution">
    <text evidence="2">The sequence shown here is derived from an EMBL/GenBank/DDBJ whole genome shotgun (WGS) entry which is preliminary data.</text>
</comment>
<evidence type="ECO:0000256" key="1">
    <source>
        <dbReference type="SAM" id="Phobius"/>
    </source>
</evidence>
<dbReference type="OrthoDB" id="1223189at2"/>
<dbReference type="Proteomes" id="UP000256326">
    <property type="component" value="Unassembled WGS sequence"/>
</dbReference>
<accession>A0A3D9CZN5</accession>
<reference evidence="2 3" key="1">
    <citation type="journal article" date="2006" name="Int. J. Syst. Evol. Microbiol.">
        <title>Chryseobacterium hispanicum sp. nov., isolated from the drinking water distribution system of Sevilla, Spain.</title>
        <authorList>
            <person name="Gallego V."/>
            <person name="Garcia M.T."/>
            <person name="Ventosa A."/>
        </authorList>
    </citation>
    <scope>NUCLEOTIDE SEQUENCE [LARGE SCALE GENOMIC DNA]</scope>
    <source>
        <strain evidence="2 3">KCTC 22104</strain>
    </source>
</reference>
<dbReference type="EMBL" id="QNUG01000011">
    <property type="protein sequence ID" value="REC71184.1"/>
    <property type="molecule type" value="Genomic_DNA"/>
</dbReference>
<evidence type="ECO:0000313" key="2">
    <source>
        <dbReference type="EMBL" id="REC71184.1"/>
    </source>
</evidence>
<gene>
    <name evidence="2" type="ORF">DRF58_06535</name>
</gene>
<proteinExistence type="predicted"/>